<dbReference type="AlphaFoldDB" id="A0AB39VQD4"/>
<dbReference type="InterPro" id="IPR036388">
    <property type="entry name" value="WH-like_DNA-bd_sf"/>
</dbReference>
<evidence type="ECO:0000256" key="1">
    <source>
        <dbReference type="ARBA" id="ARBA00009437"/>
    </source>
</evidence>
<accession>A0AB39VQD4</accession>
<dbReference type="EMBL" id="CP165628">
    <property type="protein sequence ID" value="XDU72680.1"/>
    <property type="molecule type" value="Genomic_DNA"/>
</dbReference>
<dbReference type="Pfam" id="PF00126">
    <property type="entry name" value="HTH_1"/>
    <property type="match status" value="1"/>
</dbReference>
<dbReference type="InterPro" id="IPR036390">
    <property type="entry name" value="WH_DNA-bd_sf"/>
</dbReference>
<dbReference type="Pfam" id="PF03466">
    <property type="entry name" value="LysR_substrate"/>
    <property type="match status" value="1"/>
</dbReference>
<dbReference type="GO" id="GO:0003700">
    <property type="term" value="F:DNA-binding transcription factor activity"/>
    <property type="evidence" value="ECO:0007669"/>
    <property type="project" value="InterPro"/>
</dbReference>
<protein>
    <submittedName>
        <fullName evidence="7">LysR family transcriptional regulator</fullName>
    </submittedName>
</protein>
<keyword evidence="3" id="KW-0805">Transcription regulation</keyword>
<comment type="similarity">
    <text evidence="1">Belongs to the LysR transcriptional regulatory family.</text>
</comment>
<dbReference type="RefSeq" id="WP_009635593.1">
    <property type="nucleotide sequence ID" value="NZ_CP165628.1"/>
</dbReference>
<evidence type="ECO:0000313" key="7">
    <source>
        <dbReference type="EMBL" id="XDU72680.1"/>
    </source>
</evidence>
<dbReference type="PANTHER" id="PTHR30126">
    <property type="entry name" value="HTH-TYPE TRANSCRIPTIONAL REGULATOR"/>
    <property type="match status" value="1"/>
</dbReference>
<evidence type="ECO:0000256" key="3">
    <source>
        <dbReference type="ARBA" id="ARBA00023015"/>
    </source>
</evidence>
<dbReference type="InterPro" id="IPR005119">
    <property type="entry name" value="LysR_subst-bd"/>
</dbReference>
<dbReference type="SUPFAM" id="SSF46785">
    <property type="entry name" value="Winged helix' DNA-binding domain"/>
    <property type="match status" value="1"/>
</dbReference>
<dbReference type="PROSITE" id="PS50931">
    <property type="entry name" value="HTH_LYSR"/>
    <property type="match status" value="1"/>
</dbReference>
<dbReference type="Gene3D" id="1.10.10.10">
    <property type="entry name" value="Winged helix-like DNA-binding domain superfamily/Winged helix DNA-binding domain"/>
    <property type="match status" value="1"/>
</dbReference>
<proteinExistence type="inferred from homology"/>
<evidence type="ECO:0000259" key="6">
    <source>
        <dbReference type="PROSITE" id="PS50931"/>
    </source>
</evidence>
<keyword evidence="2" id="KW-0678">Repressor</keyword>
<gene>
    <name evidence="7" type="ORF">AB3G37_00675</name>
</gene>
<sequence length="305" mass="34439">MELKWFEDFLSVSHCYSFTRAAGERNITQSALSRRIKQLEEWLGVPLFDRKTYPIRLTPEGQEFLTTASEMVFSLTQLRGELRERHMQKSSILHFASLNTLAQTFFPDWINKVDPTHQCGCIRLSDHPPSFAGNIALLLDGKTDFLLTYTHDSVALMKQLERFPYIELGKELAIAVCAPDSDGKPLYPIAEKGMPTPFLSYGNRSFFGHALSALFAIRPLPLKPIYENPMSSGLKAMTISGCGVSWLPASLIKSELSSGVLTRAADRSWDIQTNIRLYRLEKSRNIQAENLWNKARKLHTAQAVA</sequence>
<dbReference type="FunFam" id="1.10.10.10:FF:000001">
    <property type="entry name" value="LysR family transcriptional regulator"/>
    <property type="match status" value="1"/>
</dbReference>
<dbReference type="SUPFAM" id="SSF53850">
    <property type="entry name" value="Periplasmic binding protein-like II"/>
    <property type="match status" value="1"/>
</dbReference>
<dbReference type="InterPro" id="IPR000847">
    <property type="entry name" value="LysR_HTH_N"/>
</dbReference>
<keyword evidence="5" id="KW-0804">Transcription</keyword>
<keyword evidence="4" id="KW-0238">DNA-binding</keyword>
<dbReference type="PANTHER" id="PTHR30126:SF2">
    <property type="entry name" value="HTH-TYPE TRANSCRIPTIONAL REGULATOR YJIE"/>
    <property type="match status" value="1"/>
</dbReference>
<evidence type="ECO:0000256" key="4">
    <source>
        <dbReference type="ARBA" id="ARBA00023125"/>
    </source>
</evidence>
<dbReference type="PRINTS" id="PR00039">
    <property type="entry name" value="HTHLYSR"/>
</dbReference>
<dbReference type="CDD" id="cd05466">
    <property type="entry name" value="PBP2_LTTR_substrate"/>
    <property type="match status" value="1"/>
</dbReference>
<evidence type="ECO:0000256" key="5">
    <source>
        <dbReference type="ARBA" id="ARBA00023163"/>
    </source>
</evidence>
<organism evidence="7">
    <name type="scientific">Rouxiella sp. WC2420</name>
    <dbReference type="NCBI Taxonomy" id="3234145"/>
    <lineage>
        <taxon>Bacteria</taxon>
        <taxon>Pseudomonadati</taxon>
        <taxon>Pseudomonadota</taxon>
        <taxon>Gammaproteobacteria</taxon>
        <taxon>Enterobacterales</taxon>
        <taxon>Yersiniaceae</taxon>
        <taxon>Rouxiella</taxon>
    </lineage>
</organism>
<reference evidence="7" key="1">
    <citation type="submission" date="2024-07" db="EMBL/GenBank/DDBJ databases">
        <authorList>
            <person name="Biller S.J."/>
        </authorList>
    </citation>
    <scope>NUCLEOTIDE SEQUENCE</scope>
    <source>
        <strain evidence="7">WC2420</strain>
    </source>
</reference>
<evidence type="ECO:0000256" key="2">
    <source>
        <dbReference type="ARBA" id="ARBA00022491"/>
    </source>
</evidence>
<name>A0AB39VQD4_9GAMM</name>
<dbReference type="GO" id="GO:0000976">
    <property type="term" value="F:transcription cis-regulatory region binding"/>
    <property type="evidence" value="ECO:0007669"/>
    <property type="project" value="TreeGrafter"/>
</dbReference>
<feature type="domain" description="HTH lysR-type" evidence="6">
    <location>
        <begin position="1"/>
        <end position="58"/>
    </location>
</feature>